<proteinExistence type="predicted"/>
<feature type="repeat" description="TPR" evidence="1">
    <location>
        <begin position="266"/>
        <end position="299"/>
    </location>
</feature>
<organism evidence="2 3">
    <name type="scientific">candidate division WOR-3 bacterium</name>
    <dbReference type="NCBI Taxonomy" id="2052148"/>
    <lineage>
        <taxon>Bacteria</taxon>
        <taxon>Bacteria division WOR-3</taxon>
    </lineage>
</organism>
<sequence>MQNRYSPEYIRLRSVNLMSIAKALDITVKVIIDIENQPGVLMREEKRSNKTEKEKGGIKDELAGLLQSGQLAYTRKSFKEAKRLLSRGRKLAEGAGLKEDAAIFTGAILILDKETQILETLKKLLHQARCAWSRKEYGEAKRLFSEGKRTAHQAGWEEDGAVFEASILIAESRYAEAAAELEPVVTSHRISLLGYAYDLLGEAYMGKEEYQQAVNAFQSAFDDPDYDSSGRTWSNMGRLYFKRNEFDKAIRCFQEALDTPDYDAPGLAYNAMGKAYLEKNSIEQALKCFRIALDAKDNYDRGDTWDGMGLAYFKAGKYDKAIECYREALAVVDYDTPGYAWFNMGIAYMRKEELSQASAYLEKAHKWYAEAEPARLERVEYFLKELKQMQSLRRKPGKKPEQKKAAKETEDPITDIMEILARNRRKVAEYAVMPGTGYKDVLAVLKGWSSFVPVELYLDYDRFGKQFHRGGGYFIKAGERGVIVDPGLDFLMNFASQGFHIKEVKHVLVSRDHIEHSANLTSIVNLENQWLLYDQPTRKKGRITYHLNPACHKTYLPVLADMSVGSKYERKIEPNQLSYFLDGSVELDVFPARFCPEPDTFGFVMNLRLEDGEKRRIGYISETDFFEDIPVKLRGCDVIMAHFSVSPSKAVKVSEANGECASAELERVLRETTGSDIITAHFTSLGTSVQRPAPYTGLERLIDETDAKLYIVSKFWANTGDYRTEFVNKLTYDFANRGRKVNILPGDVGCMVNLTDLSIRCSKCGAFVPFAEITVTKPEGDFGKLAYFCKGCMG</sequence>
<dbReference type="Gene3D" id="3.60.15.10">
    <property type="entry name" value="Ribonuclease Z/Hydroxyacylglutathione hydrolase-like"/>
    <property type="match status" value="1"/>
</dbReference>
<dbReference type="EMBL" id="WJKJ01000279">
    <property type="protein sequence ID" value="MBD3365216.1"/>
    <property type="molecule type" value="Genomic_DNA"/>
</dbReference>
<comment type="caution">
    <text evidence="2">The sequence shown here is derived from an EMBL/GenBank/DDBJ whole genome shotgun (WGS) entry which is preliminary data.</text>
</comment>
<dbReference type="InterPro" id="IPR019734">
    <property type="entry name" value="TPR_rpt"/>
</dbReference>
<dbReference type="SMART" id="SM00028">
    <property type="entry name" value="TPR"/>
    <property type="match status" value="5"/>
</dbReference>
<accession>A0A9D5QDM8</accession>
<dbReference type="InterPro" id="IPR011990">
    <property type="entry name" value="TPR-like_helical_dom_sf"/>
</dbReference>
<dbReference type="InterPro" id="IPR036866">
    <property type="entry name" value="RibonucZ/Hydroxyglut_hydro"/>
</dbReference>
<feature type="repeat" description="TPR" evidence="1">
    <location>
        <begin position="230"/>
        <end position="263"/>
    </location>
</feature>
<feature type="repeat" description="TPR" evidence="1">
    <location>
        <begin position="302"/>
        <end position="335"/>
    </location>
</feature>
<dbReference type="PANTHER" id="PTHR12558:SF13">
    <property type="entry name" value="CELL DIVISION CYCLE PROTEIN 27 HOMOLOG"/>
    <property type="match status" value="1"/>
</dbReference>
<dbReference type="PANTHER" id="PTHR12558">
    <property type="entry name" value="CELL DIVISION CYCLE 16,23,27"/>
    <property type="match status" value="1"/>
</dbReference>
<evidence type="ECO:0000313" key="2">
    <source>
        <dbReference type="EMBL" id="MBD3365216.1"/>
    </source>
</evidence>
<name>A0A9D5QDM8_UNCW3</name>
<evidence type="ECO:0000256" key="1">
    <source>
        <dbReference type="PROSITE-ProRule" id="PRU00339"/>
    </source>
</evidence>
<dbReference type="Pfam" id="PF00515">
    <property type="entry name" value="TPR_1"/>
    <property type="match status" value="2"/>
</dbReference>
<dbReference type="Gene3D" id="1.25.40.10">
    <property type="entry name" value="Tetratricopeptide repeat domain"/>
    <property type="match status" value="1"/>
</dbReference>
<feature type="repeat" description="TPR" evidence="1">
    <location>
        <begin position="194"/>
        <end position="227"/>
    </location>
</feature>
<dbReference type="SUPFAM" id="SSF48452">
    <property type="entry name" value="TPR-like"/>
    <property type="match status" value="1"/>
</dbReference>
<dbReference type="SUPFAM" id="SSF56281">
    <property type="entry name" value="Metallo-hydrolase/oxidoreductase"/>
    <property type="match status" value="1"/>
</dbReference>
<dbReference type="Proteomes" id="UP000630660">
    <property type="component" value="Unassembled WGS sequence"/>
</dbReference>
<dbReference type="AlphaFoldDB" id="A0A9D5QDM8"/>
<evidence type="ECO:0000313" key="3">
    <source>
        <dbReference type="Proteomes" id="UP000630660"/>
    </source>
</evidence>
<dbReference type="PROSITE" id="PS50005">
    <property type="entry name" value="TPR"/>
    <property type="match status" value="4"/>
</dbReference>
<dbReference type="Pfam" id="PF13181">
    <property type="entry name" value="TPR_8"/>
    <property type="match status" value="1"/>
</dbReference>
<gene>
    <name evidence="2" type="ORF">GF359_08380</name>
</gene>
<reference evidence="2" key="1">
    <citation type="submission" date="2019-11" db="EMBL/GenBank/DDBJ databases">
        <title>Microbial mats filling the niche in hypersaline microbial mats.</title>
        <authorList>
            <person name="Wong H.L."/>
            <person name="Macleod F.I."/>
            <person name="White R.A. III"/>
            <person name="Burns B.P."/>
        </authorList>
    </citation>
    <scope>NUCLEOTIDE SEQUENCE</scope>
    <source>
        <strain evidence="2">Bin_327</strain>
    </source>
</reference>
<protein>
    <submittedName>
        <fullName evidence="2">Tetratricopeptide repeat protein</fullName>
    </submittedName>
</protein>
<dbReference type="PROSITE" id="PS50293">
    <property type="entry name" value="TPR_REGION"/>
    <property type="match status" value="2"/>
</dbReference>
<keyword evidence="1" id="KW-0802">TPR repeat</keyword>